<name>A0ABS3YE37_9BACT</name>
<organism evidence="2 3">
    <name type="scientific">Chitinophaga chungangae</name>
    <dbReference type="NCBI Taxonomy" id="2821488"/>
    <lineage>
        <taxon>Bacteria</taxon>
        <taxon>Pseudomonadati</taxon>
        <taxon>Bacteroidota</taxon>
        <taxon>Chitinophagia</taxon>
        <taxon>Chitinophagales</taxon>
        <taxon>Chitinophagaceae</taxon>
        <taxon>Chitinophaga</taxon>
    </lineage>
</organism>
<evidence type="ECO:0000313" key="2">
    <source>
        <dbReference type="EMBL" id="MBO9152951.1"/>
    </source>
</evidence>
<protein>
    <submittedName>
        <fullName evidence="2">Lipocalin family protein</fullName>
    </submittedName>
</protein>
<dbReference type="InterPro" id="IPR024311">
    <property type="entry name" value="Lipocalin-like"/>
</dbReference>
<dbReference type="RefSeq" id="WP_209145929.1">
    <property type="nucleotide sequence ID" value="NZ_JAGHKP010000002.1"/>
</dbReference>
<evidence type="ECO:0000259" key="1">
    <source>
        <dbReference type="Pfam" id="PF12702"/>
    </source>
</evidence>
<sequence>MNKPWMLLTCLMAMAACQQPEKQAAVQDSAAAMPADSVADTLVMEADSVKVAPDTVHIDSTLAPGRWMQPVPGLDSLTQGIYLRKNGKASSINMHTLLYDKWALVKDTLFLWSHSEGVENPVTAVDTLLVKSLDDTSMVLFPLKAAPGYLEKYTRKGKGK</sequence>
<accession>A0ABS3YE37</accession>
<dbReference type="Proteomes" id="UP000679126">
    <property type="component" value="Unassembled WGS sequence"/>
</dbReference>
<feature type="domain" description="Lipocalin-like" evidence="1">
    <location>
        <begin position="64"/>
        <end position="156"/>
    </location>
</feature>
<keyword evidence="3" id="KW-1185">Reference proteome</keyword>
<proteinExistence type="predicted"/>
<dbReference type="Gene3D" id="2.40.128.280">
    <property type="match status" value="1"/>
</dbReference>
<dbReference type="PROSITE" id="PS51257">
    <property type="entry name" value="PROKAR_LIPOPROTEIN"/>
    <property type="match status" value="1"/>
</dbReference>
<dbReference type="Pfam" id="PF12702">
    <property type="entry name" value="Lipocalin_3"/>
    <property type="match status" value="1"/>
</dbReference>
<evidence type="ECO:0000313" key="3">
    <source>
        <dbReference type="Proteomes" id="UP000679126"/>
    </source>
</evidence>
<gene>
    <name evidence="2" type="ORF">J7I43_12055</name>
</gene>
<comment type="caution">
    <text evidence="2">The sequence shown here is derived from an EMBL/GenBank/DDBJ whole genome shotgun (WGS) entry which is preliminary data.</text>
</comment>
<dbReference type="EMBL" id="JAGHKP010000002">
    <property type="protein sequence ID" value="MBO9152951.1"/>
    <property type="molecule type" value="Genomic_DNA"/>
</dbReference>
<reference evidence="3" key="1">
    <citation type="submission" date="2021-03" db="EMBL/GenBank/DDBJ databases">
        <title>Assistant Professor.</title>
        <authorList>
            <person name="Huq M.A."/>
        </authorList>
    </citation>
    <scope>NUCLEOTIDE SEQUENCE [LARGE SCALE GENOMIC DNA]</scope>
    <source>
        <strain evidence="3">MAH-28</strain>
    </source>
</reference>